<proteinExistence type="predicted"/>
<dbReference type="STRING" id="169760.PSTEL_22040"/>
<dbReference type="OrthoDB" id="8211253at2"/>
<dbReference type="InterPro" id="IPR027417">
    <property type="entry name" value="P-loop_NTPase"/>
</dbReference>
<sequence>MNHRFILIEGLPGSGKSTVAQLTAQVLTEQGIGAQLYLEGNLDHPADYDGVACYMNGKFEALKARVPGIAGMLEGLRPGA</sequence>
<dbReference type="Proteomes" id="UP000029507">
    <property type="component" value="Chromosome"/>
</dbReference>
<dbReference type="AlphaFoldDB" id="A0A089LX04"/>
<gene>
    <name evidence="1" type="ORF">PSTEL_22040</name>
</gene>
<evidence type="ECO:0000313" key="1">
    <source>
        <dbReference type="EMBL" id="AIQ65397.1"/>
    </source>
</evidence>
<dbReference type="Gene3D" id="3.40.50.300">
    <property type="entry name" value="P-loop containing nucleotide triphosphate hydrolases"/>
    <property type="match status" value="1"/>
</dbReference>
<accession>A0A089LX04</accession>
<dbReference type="SUPFAM" id="SSF52540">
    <property type="entry name" value="P-loop containing nucleoside triphosphate hydrolases"/>
    <property type="match status" value="1"/>
</dbReference>
<evidence type="ECO:0000313" key="2">
    <source>
        <dbReference type="Proteomes" id="UP000029507"/>
    </source>
</evidence>
<reference evidence="1 2" key="1">
    <citation type="submission" date="2014-08" db="EMBL/GenBank/DDBJ databases">
        <title>Comparative genomics of the Paenibacillus odorifer group.</title>
        <authorList>
            <person name="den Bakker H.C."/>
            <person name="Tsai Y.-C."/>
            <person name="Martin N."/>
            <person name="Korlach J."/>
            <person name="Wiedmann M."/>
        </authorList>
    </citation>
    <scope>NUCLEOTIDE SEQUENCE [LARGE SCALE GENOMIC DNA]</scope>
    <source>
        <strain evidence="1 2">DSM 14472</strain>
    </source>
</reference>
<organism evidence="1 2">
    <name type="scientific">Paenibacillus stellifer</name>
    <dbReference type="NCBI Taxonomy" id="169760"/>
    <lineage>
        <taxon>Bacteria</taxon>
        <taxon>Bacillati</taxon>
        <taxon>Bacillota</taxon>
        <taxon>Bacilli</taxon>
        <taxon>Bacillales</taxon>
        <taxon>Paenibacillaceae</taxon>
        <taxon>Paenibacillus</taxon>
    </lineage>
</organism>
<dbReference type="EMBL" id="CP009286">
    <property type="protein sequence ID" value="AIQ65397.1"/>
    <property type="molecule type" value="Genomic_DNA"/>
</dbReference>
<name>A0A089LX04_9BACL</name>
<dbReference type="RefSeq" id="WP_038698417.1">
    <property type="nucleotide sequence ID" value="NZ_CP009286.1"/>
</dbReference>
<protein>
    <recommendedName>
        <fullName evidence="3">Thymidylate kinase-like domain-containing protein</fullName>
    </recommendedName>
</protein>
<dbReference type="KEGG" id="pste:PSTEL_22040"/>
<keyword evidence="2" id="KW-1185">Reference proteome</keyword>
<evidence type="ECO:0008006" key="3">
    <source>
        <dbReference type="Google" id="ProtNLM"/>
    </source>
</evidence>
<dbReference type="HOGENOM" id="CLU_2586449_0_0_9"/>